<proteinExistence type="predicted"/>
<reference evidence="2 3" key="2">
    <citation type="submission" date="2019-01" db="EMBL/GenBank/DDBJ databases">
        <title>A chromosome length genome reference of the Java medaka (oryzias javanicus).</title>
        <authorList>
            <person name="Herpin A."/>
            <person name="Takehana Y."/>
            <person name="Naruse K."/>
            <person name="Ansai S."/>
            <person name="Kawaguchi M."/>
        </authorList>
    </citation>
    <scope>NUCLEOTIDE SEQUENCE [LARGE SCALE GENOMIC DNA]</scope>
    <source>
        <strain evidence="2">RS831</strain>
        <tissue evidence="2">Whole body</tissue>
    </source>
</reference>
<dbReference type="EMBL" id="CM012453">
    <property type="protein sequence ID" value="RVE61030.1"/>
    <property type="molecule type" value="Genomic_DNA"/>
</dbReference>
<feature type="compositionally biased region" description="Low complexity" evidence="1">
    <location>
        <begin position="298"/>
        <end position="313"/>
    </location>
</feature>
<accession>A0A3S2PU61</accession>
<feature type="compositionally biased region" description="Basic residues" evidence="1">
    <location>
        <begin position="343"/>
        <end position="352"/>
    </location>
</feature>
<reference evidence="2 3" key="1">
    <citation type="submission" date="2018-11" db="EMBL/GenBank/DDBJ databases">
        <authorList>
            <person name="Lopez-Roques C."/>
            <person name="Donnadieu C."/>
            <person name="Bouchez O."/>
            <person name="Klopp C."/>
            <person name="Cabau C."/>
            <person name="Zahm M."/>
        </authorList>
    </citation>
    <scope>NUCLEOTIDE SEQUENCE [LARGE SCALE GENOMIC DNA]</scope>
    <source>
        <strain evidence="2">RS831</strain>
        <tissue evidence="2">Whole body</tissue>
    </source>
</reference>
<feature type="compositionally biased region" description="Acidic residues" evidence="1">
    <location>
        <begin position="110"/>
        <end position="132"/>
    </location>
</feature>
<feature type="region of interest" description="Disordered" evidence="1">
    <location>
        <begin position="268"/>
        <end position="352"/>
    </location>
</feature>
<feature type="compositionally biased region" description="Low complexity" evidence="1">
    <location>
        <begin position="236"/>
        <end position="245"/>
    </location>
</feature>
<feature type="compositionally biased region" description="Basic and acidic residues" evidence="1">
    <location>
        <begin position="283"/>
        <end position="294"/>
    </location>
</feature>
<dbReference type="OrthoDB" id="8964212at2759"/>
<evidence type="ECO:0000313" key="3">
    <source>
        <dbReference type="Proteomes" id="UP000283210"/>
    </source>
</evidence>
<protein>
    <submittedName>
        <fullName evidence="2">Uncharacterized protein</fullName>
    </submittedName>
</protein>
<sequence>MMLEPGRVMLLADMVLSWRRPADSLQPVHCRCSRAFVLDRELYRSERGTSRPKDAKGPVIVFDDDEEEEGEEVLDEETQLMVSMGLPLTFASSSDYKKMKRNINRRPDPFEEEDEEDEEEEDEGDEPGETDEGSERDGCHGADVDEERQGDGWNPYWAQHGEALLWSSWLEKHPGGEGAEGTGCAPWDDPEMKSAWDDHAAEIYRSYWERFSYWASQGWTVEATAGDGSAGGGGAAAEAETQQEEQLSALLEGSCTLAADQETIGRSEGGSCRLEAELGGSKRPCDGGGDERRPASPPQQQAAEQTACQQNAAPSNGHRDSRKPMSLRGDDDEDEDDEDSRPRAKVKRSHEQ</sequence>
<name>A0A3S2PU61_ORYJA</name>
<gene>
    <name evidence="2" type="ORF">OJAV_G00166740</name>
</gene>
<keyword evidence="3" id="KW-1185">Reference proteome</keyword>
<evidence type="ECO:0000313" key="2">
    <source>
        <dbReference type="EMBL" id="RVE61030.1"/>
    </source>
</evidence>
<feature type="compositionally biased region" description="Basic and acidic residues" evidence="1">
    <location>
        <begin position="133"/>
        <end position="150"/>
    </location>
</feature>
<feature type="region of interest" description="Disordered" evidence="1">
    <location>
        <begin position="103"/>
        <end position="155"/>
    </location>
</feature>
<feature type="region of interest" description="Disordered" evidence="1">
    <location>
        <begin position="225"/>
        <end position="245"/>
    </location>
</feature>
<organism evidence="2 3">
    <name type="scientific">Oryzias javanicus</name>
    <name type="common">Javanese ricefish</name>
    <name type="synonym">Aplocheilus javanicus</name>
    <dbReference type="NCBI Taxonomy" id="123683"/>
    <lineage>
        <taxon>Eukaryota</taxon>
        <taxon>Metazoa</taxon>
        <taxon>Chordata</taxon>
        <taxon>Craniata</taxon>
        <taxon>Vertebrata</taxon>
        <taxon>Euteleostomi</taxon>
        <taxon>Actinopterygii</taxon>
        <taxon>Neopterygii</taxon>
        <taxon>Teleostei</taxon>
        <taxon>Neoteleostei</taxon>
        <taxon>Acanthomorphata</taxon>
        <taxon>Ovalentaria</taxon>
        <taxon>Atherinomorphae</taxon>
        <taxon>Beloniformes</taxon>
        <taxon>Adrianichthyidae</taxon>
        <taxon>Oryziinae</taxon>
        <taxon>Oryzias</taxon>
    </lineage>
</organism>
<evidence type="ECO:0000256" key="1">
    <source>
        <dbReference type="SAM" id="MobiDB-lite"/>
    </source>
</evidence>
<feature type="compositionally biased region" description="Acidic residues" evidence="1">
    <location>
        <begin position="330"/>
        <end position="339"/>
    </location>
</feature>
<dbReference type="AlphaFoldDB" id="A0A3S2PU61"/>
<dbReference type="Proteomes" id="UP000283210">
    <property type="component" value="Chromosome 17"/>
</dbReference>